<protein>
    <submittedName>
        <fullName evidence="1">Uncharacterized protein</fullName>
    </submittedName>
</protein>
<name>A0A8S1A493_ARCPL</name>
<proteinExistence type="predicted"/>
<organism evidence="1 2">
    <name type="scientific">Arctia plantaginis</name>
    <name type="common">Wood tiger moth</name>
    <name type="synonym">Phalaena plantaginis</name>
    <dbReference type="NCBI Taxonomy" id="874455"/>
    <lineage>
        <taxon>Eukaryota</taxon>
        <taxon>Metazoa</taxon>
        <taxon>Ecdysozoa</taxon>
        <taxon>Arthropoda</taxon>
        <taxon>Hexapoda</taxon>
        <taxon>Insecta</taxon>
        <taxon>Pterygota</taxon>
        <taxon>Neoptera</taxon>
        <taxon>Endopterygota</taxon>
        <taxon>Lepidoptera</taxon>
        <taxon>Glossata</taxon>
        <taxon>Ditrysia</taxon>
        <taxon>Noctuoidea</taxon>
        <taxon>Erebidae</taxon>
        <taxon>Arctiinae</taxon>
        <taxon>Arctia</taxon>
    </lineage>
</organism>
<dbReference type="AlphaFoldDB" id="A0A8S1A493"/>
<dbReference type="Proteomes" id="UP000494106">
    <property type="component" value="Unassembled WGS sequence"/>
</dbReference>
<dbReference type="EMBL" id="CADEBC010000502">
    <property type="protein sequence ID" value="CAB3239346.1"/>
    <property type="molecule type" value="Genomic_DNA"/>
</dbReference>
<comment type="caution">
    <text evidence="1">The sequence shown here is derived from an EMBL/GenBank/DDBJ whole genome shotgun (WGS) entry which is preliminary data.</text>
</comment>
<evidence type="ECO:0000313" key="2">
    <source>
        <dbReference type="Proteomes" id="UP000494106"/>
    </source>
</evidence>
<gene>
    <name evidence="1" type="ORF">APLA_LOCUS7771</name>
</gene>
<reference evidence="1 2" key="1">
    <citation type="submission" date="2020-04" db="EMBL/GenBank/DDBJ databases">
        <authorList>
            <person name="Wallbank WR R."/>
            <person name="Pardo Diaz C."/>
            <person name="Kozak K."/>
            <person name="Martin S."/>
            <person name="Jiggins C."/>
            <person name="Moest M."/>
            <person name="Warren A I."/>
            <person name="Byers J.R.P. K."/>
            <person name="Montejo-Kovacevich G."/>
            <person name="Yen C E."/>
        </authorList>
    </citation>
    <scope>NUCLEOTIDE SEQUENCE [LARGE SCALE GENOMIC DNA]</scope>
</reference>
<accession>A0A8S1A493</accession>
<evidence type="ECO:0000313" key="1">
    <source>
        <dbReference type="EMBL" id="CAB3239346.1"/>
    </source>
</evidence>
<keyword evidence="2" id="KW-1185">Reference proteome</keyword>
<sequence>MLRAPSPALGDENSSCCYHIYVVVSWWHRMQPIGDKHCFMRGRVAPVPGLLITLCSIRHVPRGAWGRRTPARYVIA</sequence>